<keyword evidence="1" id="KW-1185">Reference proteome</keyword>
<dbReference type="ExpressionAtlas" id="A0A3Q0KQS3">
    <property type="expression patterns" value="baseline"/>
</dbReference>
<protein>
    <submittedName>
        <fullName evidence="2">Thioredoxin domain-containing protein</fullName>
    </submittedName>
</protein>
<sequence>MFPWFGNKFSDARTLFIQMKNHVDVLLILFSAVGMWLSEFPKCSQSVRVTKDSSSFGALFSSKSNVYDLANSSYDIEYTPSTTVSGVLLYANWDADSNSVRSNFEAVQNMIPYNIFAVNCGLSSSLCGQTHRVRHFPLLNVHTSPTTTIQYSGPYTISHLLKLFHFIGFPLKTINSLDDLHLLILSHKVIALGSFDFQRTQDVFHFDHFHQVSVTTKYKEVPLRMNKNIVFSVTTSPHLYHLNFGEIKPHLTLITSCGNTSHVDVQRFDERGLHNLSEILFESQNHSTTTCFNPVDITPLNNRRSNLWNNILRKTPILLLIGPHMSLAEPMDLPLYLLKLLKLSYFPHDDCHTFVINPAFTNFSLNLTVRDSLKILNRGATVTARRRCKLAAYCPKWWSFVSFHIGTSNESICELREGFSEFITGDNSSSSMSGLLQSHKLNSTASKILALLKNQTVAEDVIKYAVSLLYEISLYDKQNEMYSSSSLPNDYHWIDSGVIVEQLNFMCCHWYHVDRLVNMHETFDTECQLDPILADTSYENLKNSVIYNLGCSLNRTLEFHTLDSHLQPTLAWEIGGYSNDSSWLNSYRWGAAIIDMQNENVFRLEEAVNYQSLSQFIAAFHNSTLRPWLRYPKASQHTSVNSSMSSDLLILDVKSPVHLTNLIDQSSVLEKSKKNLILLYYSSTCIYSFGGNSALWQFEATARFFKSNQYLLFARVDVSKMDLPWHLRVENVPCIIYFPTNRSSYSSVFPMEAMSSTDLFPQLVSFIYEQINAEQNEHEQLKRFQNSSQFAASITSQLINNVKNKSMYELMQLLNETSRTCNLQPLSYSKTLCFSGIRKAVFIIAHELNKKQLILSKILSSLSEKLDRINGQLTESFSFLSHLLSFSVQNHLLFKSMHVYSRLWNVISKQNSQIIDKLNIIHKNIIHKNYTHLQM</sequence>
<evidence type="ECO:0000313" key="1">
    <source>
        <dbReference type="Proteomes" id="UP000008854"/>
    </source>
</evidence>
<proteinExistence type="predicted"/>
<name>A0A3Q0KQS3_SCHMA</name>
<evidence type="ECO:0000313" key="3">
    <source>
        <dbReference type="WBParaSite" id="Smp_155420.2"/>
    </source>
</evidence>
<dbReference type="WBParaSite" id="Smp_155420.2">
    <property type="protein sequence ID" value="Smp_155420.2"/>
    <property type="gene ID" value="Smp_155420"/>
</dbReference>
<accession>A0A5K4ESK1</accession>
<accession>A0A3Q0KQS3</accession>
<evidence type="ECO:0000313" key="2">
    <source>
        <dbReference type="WBParaSite" id="Smp_155420.1"/>
    </source>
</evidence>
<dbReference type="SUPFAM" id="SSF52833">
    <property type="entry name" value="Thioredoxin-like"/>
    <property type="match status" value="1"/>
</dbReference>
<organism evidence="1 2">
    <name type="scientific">Schistosoma mansoni</name>
    <name type="common">Blood fluke</name>
    <dbReference type="NCBI Taxonomy" id="6183"/>
    <lineage>
        <taxon>Eukaryota</taxon>
        <taxon>Metazoa</taxon>
        <taxon>Spiralia</taxon>
        <taxon>Lophotrochozoa</taxon>
        <taxon>Platyhelminthes</taxon>
        <taxon>Trematoda</taxon>
        <taxon>Digenea</taxon>
        <taxon>Strigeidida</taxon>
        <taxon>Schistosomatoidea</taxon>
        <taxon>Schistosomatidae</taxon>
        <taxon>Schistosoma</taxon>
    </lineage>
</organism>
<reference evidence="1" key="1">
    <citation type="journal article" date="2012" name="PLoS Negl. Trop. Dis.">
        <title>A systematically improved high quality genome and transcriptome of the human blood fluke Schistosoma mansoni.</title>
        <authorList>
            <person name="Protasio A.V."/>
            <person name="Tsai I.J."/>
            <person name="Babbage A."/>
            <person name="Nichol S."/>
            <person name="Hunt M."/>
            <person name="Aslett M.A."/>
            <person name="De Silva N."/>
            <person name="Velarde G.S."/>
            <person name="Anderson T.J."/>
            <person name="Clark R.C."/>
            <person name="Davidson C."/>
            <person name="Dillon G.P."/>
            <person name="Holroyd N.E."/>
            <person name="LoVerde P.T."/>
            <person name="Lloyd C."/>
            <person name="McQuillan J."/>
            <person name="Oliveira G."/>
            <person name="Otto T.D."/>
            <person name="Parker-Manuel S.J."/>
            <person name="Quail M.A."/>
            <person name="Wilson R.A."/>
            <person name="Zerlotini A."/>
            <person name="Dunne D.W."/>
            <person name="Berriman M."/>
        </authorList>
    </citation>
    <scope>NUCLEOTIDE SEQUENCE [LARGE SCALE GENOMIC DNA]</scope>
    <source>
        <strain evidence="1">Puerto Rican</strain>
    </source>
</reference>
<dbReference type="PANTHER" id="PTHR46497">
    <property type="entry name" value="THIOREDOXIN DOMAIN-CONTAINING PROTEIN 11"/>
    <property type="match status" value="1"/>
</dbReference>
<dbReference type="Proteomes" id="UP000008854">
    <property type="component" value="Unassembled WGS sequence"/>
</dbReference>
<dbReference type="InterPro" id="IPR036249">
    <property type="entry name" value="Thioredoxin-like_sf"/>
</dbReference>
<dbReference type="AlphaFoldDB" id="A0A3Q0KQS3"/>
<dbReference type="InParanoid" id="A0A3Q0KQS3"/>
<dbReference type="PANTHER" id="PTHR46497:SF1">
    <property type="entry name" value="THIOREDOXIN DOMAIN-CONTAINING PROTEIN 11"/>
    <property type="match status" value="1"/>
</dbReference>
<dbReference type="STRING" id="6183.A0A3Q0KQS3"/>
<dbReference type="WBParaSite" id="Smp_155420.1">
    <property type="protein sequence ID" value="Smp_155420.1"/>
    <property type="gene ID" value="Smp_155420"/>
</dbReference>
<dbReference type="InterPro" id="IPR052792">
    <property type="entry name" value="Thioredoxin_dom-contain_11"/>
</dbReference>
<reference evidence="2" key="2">
    <citation type="submission" date="2018-12" db="UniProtKB">
        <authorList>
            <consortium name="WormBaseParasite"/>
        </authorList>
    </citation>
    <scope>IDENTIFICATION</scope>
    <source>
        <strain evidence="2 3">Puerto Rican</strain>
    </source>
</reference>